<accession>A0A7G5XEX5</accession>
<keyword evidence="3" id="KW-1185">Reference proteome</keyword>
<organism evidence="2 3">
    <name type="scientific">Lacibacter sediminis</name>
    <dbReference type="NCBI Taxonomy" id="2760713"/>
    <lineage>
        <taxon>Bacteria</taxon>
        <taxon>Pseudomonadati</taxon>
        <taxon>Bacteroidota</taxon>
        <taxon>Chitinophagia</taxon>
        <taxon>Chitinophagales</taxon>
        <taxon>Chitinophagaceae</taxon>
        <taxon>Lacibacter</taxon>
    </lineage>
</organism>
<gene>
    <name evidence="2" type="ORF">H4075_18420</name>
</gene>
<dbReference type="EMBL" id="CP060007">
    <property type="protein sequence ID" value="QNA44028.1"/>
    <property type="molecule type" value="Genomic_DNA"/>
</dbReference>
<keyword evidence="1" id="KW-0732">Signal</keyword>
<protein>
    <submittedName>
        <fullName evidence="2">DUF3108 domain-containing protein</fullName>
    </submittedName>
</protein>
<proteinExistence type="predicted"/>
<dbReference type="Pfam" id="PF11306">
    <property type="entry name" value="DUF3108"/>
    <property type="match status" value="1"/>
</dbReference>
<evidence type="ECO:0000256" key="1">
    <source>
        <dbReference type="SAM" id="SignalP"/>
    </source>
</evidence>
<dbReference type="InterPro" id="IPR021457">
    <property type="entry name" value="DUF3108"/>
</dbReference>
<dbReference type="Proteomes" id="UP000515344">
    <property type="component" value="Chromosome"/>
</dbReference>
<sequence>MKITAILFSVVLLSFAPVSTQPETSDEFCASVRNFAWQNGETINYQVYYTLAGVYVAGGNADFHINLERYNGKPVYHLIGEGKTTSFFDGFFKVRDKYESFIDTSTLQPYKFVRNILEGDFKKFETVTFNQQGNTATSQGGTFKTPDCVQDVLSAIYYSRNIDFNKYKPGDRIPFNMFIDDKTYGLYIRYLGKEKVKTKYGKFNAIKFKPLLIEGTIFKGGEKMTVWVSDDANRIPVRIESPISVGSIKVDMMGYKNTRHKLTGLISTR</sequence>
<evidence type="ECO:0000313" key="3">
    <source>
        <dbReference type="Proteomes" id="UP000515344"/>
    </source>
</evidence>
<feature type="signal peptide" evidence="1">
    <location>
        <begin position="1"/>
        <end position="20"/>
    </location>
</feature>
<dbReference type="KEGG" id="lacs:H4075_18420"/>
<dbReference type="RefSeq" id="WP_182802290.1">
    <property type="nucleotide sequence ID" value="NZ_CP060007.1"/>
</dbReference>
<name>A0A7G5XEX5_9BACT</name>
<feature type="chain" id="PRO_5028864025" evidence="1">
    <location>
        <begin position="21"/>
        <end position="269"/>
    </location>
</feature>
<evidence type="ECO:0000313" key="2">
    <source>
        <dbReference type="EMBL" id="QNA44028.1"/>
    </source>
</evidence>
<dbReference type="AlphaFoldDB" id="A0A7G5XEX5"/>
<reference evidence="3" key="1">
    <citation type="submission" date="2020-08" db="EMBL/GenBank/DDBJ databases">
        <title>Lacibacter sp. S13-6-6 genome sequencing.</title>
        <authorList>
            <person name="Jin L."/>
        </authorList>
    </citation>
    <scope>NUCLEOTIDE SEQUENCE [LARGE SCALE GENOMIC DNA]</scope>
    <source>
        <strain evidence="3">S13-6-6</strain>
    </source>
</reference>